<evidence type="ECO:0000256" key="8">
    <source>
        <dbReference type="ARBA" id="ARBA00022679"/>
    </source>
</evidence>
<evidence type="ECO:0000256" key="11">
    <source>
        <dbReference type="ARBA" id="ARBA00022840"/>
    </source>
</evidence>
<feature type="binding site" evidence="16">
    <location>
        <position position="175"/>
    </location>
    <ligand>
        <name>substrate</name>
    </ligand>
</feature>
<feature type="binding site" evidence="16">
    <location>
        <begin position="8"/>
        <end position="15"/>
    </location>
    <ligand>
        <name>ATP</name>
        <dbReference type="ChEBI" id="CHEBI:30616"/>
    </ligand>
</feature>
<dbReference type="GO" id="GO:0005524">
    <property type="term" value="F:ATP binding"/>
    <property type="evidence" value="ECO:0007669"/>
    <property type="project" value="UniProtKB-UniRule"/>
</dbReference>
<comment type="function">
    <text evidence="16">Catalyzes the phosphorylation of pantothenate (Pan), the first step in CoA biosynthesis.</text>
</comment>
<sequence>MGHNLVIDQGNSAAKVAIFRGPALVRSWRYEELTPRILTDIAADYDITAAIYCSVSRHGEDIVVTLRGIAPRVYELTSMLPLPIKIGYTTPTTLGRDRIAAIAGAWACYPGRSVLVVDAGTAVTYDVLDTDGTFIGGNIAPGLWMRAQALHDMTSRLPLVDVESEHNVALWGTDTEGAIMSGVVRGVAGEIAYYRSQLPDDTIVMLTGGDAVRLAPLIDGNVEIDSLLVCKGLNSILTYNESR</sequence>
<evidence type="ECO:0000256" key="4">
    <source>
        <dbReference type="ARBA" id="ARBA00005225"/>
    </source>
</evidence>
<feature type="active site" description="Proton acceptor" evidence="16">
    <location>
        <position position="97"/>
    </location>
</feature>
<dbReference type="InterPro" id="IPR043129">
    <property type="entry name" value="ATPase_NBD"/>
</dbReference>
<dbReference type="GO" id="GO:0015937">
    <property type="term" value="P:coenzyme A biosynthetic process"/>
    <property type="evidence" value="ECO:0007669"/>
    <property type="project" value="UniProtKB-UniRule"/>
</dbReference>
<gene>
    <name evidence="16" type="primary">coaX</name>
    <name evidence="17" type="ORF">E7746_13195</name>
</gene>
<comment type="pathway">
    <text evidence="4 16">Cofactor biosynthesis; coenzyme A biosynthesis; CoA from (R)-pantothenate: step 1/5.</text>
</comment>
<protein>
    <recommendedName>
        <fullName evidence="15 16">Type III pantothenate kinase</fullName>
        <ecNumber evidence="6 16">2.7.1.33</ecNumber>
    </recommendedName>
    <alternativeName>
        <fullName evidence="16">PanK-III</fullName>
    </alternativeName>
    <alternativeName>
        <fullName evidence="16">Pantothenic acid kinase</fullName>
    </alternativeName>
</protein>
<dbReference type="RefSeq" id="WP_123394774.1">
    <property type="nucleotide sequence ID" value="NZ_CANQMU010000008.1"/>
</dbReference>
<evidence type="ECO:0000313" key="17">
    <source>
        <dbReference type="EMBL" id="QCD36765.1"/>
    </source>
</evidence>
<dbReference type="GO" id="GO:0046872">
    <property type="term" value="F:metal ion binding"/>
    <property type="evidence" value="ECO:0007669"/>
    <property type="project" value="UniProtKB-KW"/>
</dbReference>
<comment type="cofactor">
    <cofactor evidence="16">
        <name>NH4(+)</name>
        <dbReference type="ChEBI" id="CHEBI:28938"/>
    </cofactor>
    <cofactor evidence="16">
        <name>K(+)</name>
        <dbReference type="ChEBI" id="CHEBI:29103"/>
    </cofactor>
    <text evidence="16">A monovalent cation. Ammonium or potassium.</text>
</comment>
<evidence type="ECO:0000256" key="9">
    <source>
        <dbReference type="ARBA" id="ARBA00022741"/>
    </source>
</evidence>
<dbReference type="NCBIfam" id="TIGR00671">
    <property type="entry name" value="baf"/>
    <property type="match status" value="1"/>
</dbReference>
<keyword evidence="8 16" id="KW-0808">Transferase</keyword>
<dbReference type="PANTHER" id="PTHR34265:SF1">
    <property type="entry name" value="TYPE III PANTOTHENATE KINASE"/>
    <property type="match status" value="1"/>
</dbReference>
<dbReference type="GO" id="GO:0004594">
    <property type="term" value="F:pantothenate kinase activity"/>
    <property type="evidence" value="ECO:0007669"/>
    <property type="project" value="UniProtKB-UniRule"/>
</dbReference>
<evidence type="ECO:0000256" key="2">
    <source>
        <dbReference type="ARBA" id="ARBA00001958"/>
    </source>
</evidence>
<evidence type="ECO:0000256" key="6">
    <source>
        <dbReference type="ARBA" id="ARBA00012102"/>
    </source>
</evidence>
<dbReference type="EC" id="2.7.1.33" evidence="6 16"/>
<comment type="cofactor">
    <cofactor evidence="2">
        <name>K(+)</name>
        <dbReference type="ChEBI" id="CHEBI:29103"/>
    </cofactor>
</comment>
<comment type="subunit">
    <text evidence="5 16">Homodimer.</text>
</comment>
<reference evidence="17 18" key="1">
    <citation type="submission" date="2019-02" db="EMBL/GenBank/DDBJ databases">
        <title>Isolation and identification of novel species under the genus Muribaculum.</title>
        <authorList>
            <person name="Miyake S."/>
            <person name="Ding Y."/>
            <person name="Low A."/>
            <person name="Soh M."/>
            <person name="Seedorf H."/>
        </authorList>
    </citation>
    <scope>NUCLEOTIDE SEQUENCE [LARGE SCALE GENOMIC DNA]</scope>
    <source>
        <strain evidence="17 18">TLL-A4</strain>
    </source>
</reference>
<keyword evidence="10 16" id="KW-0418">Kinase</keyword>
<dbReference type="EMBL" id="CP039393">
    <property type="protein sequence ID" value="QCD36765.1"/>
    <property type="molecule type" value="Genomic_DNA"/>
</dbReference>
<evidence type="ECO:0000256" key="16">
    <source>
        <dbReference type="HAMAP-Rule" id="MF_01274"/>
    </source>
</evidence>
<dbReference type="PANTHER" id="PTHR34265">
    <property type="entry name" value="TYPE III PANTOTHENATE KINASE"/>
    <property type="match status" value="1"/>
</dbReference>
<dbReference type="KEGG" id="mgod:E7746_13195"/>
<evidence type="ECO:0000256" key="15">
    <source>
        <dbReference type="ARBA" id="ARBA00040883"/>
    </source>
</evidence>
<dbReference type="UniPathway" id="UPA00241">
    <property type="reaction ID" value="UER00352"/>
</dbReference>
<dbReference type="Proteomes" id="UP000297031">
    <property type="component" value="Chromosome"/>
</dbReference>
<dbReference type="HAMAP" id="MF_01274">
    <property type="entry name" value="Pantothen_kinase_3"/>
    <property type="match status" value="1"/>
</dbReference>
<feature type="binding site" evidence="16">
    <location>
        <position position="118"/>
    </location>
    <ligand>
        <name>K(+)</name>
        <dbReference type="ChEBI" id="CHEBI:29103"/>
    </ligand>
</feature>
<evidence type="ECO:0000256" key="1">
    <source>
        <dbReference type="ARBA" id="ARBA00001206"/>
    </source>
</evidence>
<keyword evidence="9 16" id="KW-0547">Nucleotide-binding</keyword>
<feature type="binding site" evidence="16">
    <location>
        <position position="88"/>
    </location>
    <ligand>
        <name>substrate</name>
    </ligand>
</feature>
<comment type="catalytic activity">
    <reaction evidence="1 16">
        <text>(R)-pantothenate + ATP = (R)-4'-phosphopantothenate + ADP + H(+)</text>
        <dbReference type="Rhea" id="RHEA:16373"/>
        <dbReference type="ChEBI" id="CHEBI:10986"/>
        <dbReference type="ChEBI" id="CHEBI:15378"/>
        <dbReference type="ChEBI" id="CHEBI:29032"/>
        <dbReference type="ChEBI" id="CHEBI:30616"/>
        <dbReference type="ChEBI" id="CHEBI:456216"/>
        <dbReference type="EC" id="2.7.1.33"/>
    </reaction>
</comment>
<evidence type="ECO:0000256" key="14">
    <source>
        <dbReference type="ARBA" id="ARBA00038036"/>
    </source>
</evidence>
<evidence type="ECO:0000256" key="3">
    <source>
        <dbReference type="ARBA" id="ARBA00004496"/>
    </source>
</evidence>
<keyword evidence="12 16" id="KW-0630">Potassium</keyword>
<proteinExistence type="inferred from homology"/>
<keyword evidence="7 16" id="KW-0963">Cytoplasm</keyword>
<dbReference type="SUPFAM" id="SSF53067">
    <property type="entry name" value="Actin-like ATPase domain"/>
    <property type="match status" value="2"/>
</dbReference>
<evidence type="ECO:0000256" key="13">
    <source>
        <dbReference type="ARBA" id="ARBA00022993"/>
    </source>
</evidence>
<feature type="binding site" evidence="16">
    <location>
        <begin position="95"/>
        <end position="98"/>
    </location>
    <ligand>
        <name>substrate</name>
    </ligand>
</feature>
<keyword evidence="13 16" id="KW-0173">Coenzyme A biosynthesis</keyword>
<feature type="binding site" evidence="16">
    <location>
        <position position="121"/>
    </location>
    <ligand>
        <name>ATP</name>
        <dbReference type="ChEBI" id="CHEBI:30616"/>
    </ligand>
</feature>
<dbReference type="OrthoDB" id="9804707at2"/>
<dbReference type="CDD" id="cd24015">
    <property type="entry name" value="ASKHA_NBD_PanK-III"/>
    <property type="match status" value="1"/>
</dbReference>
<accession>A0A4P7VRC7</accession>
<evidence type="ECO:0000256" key="12">
    <source>
        <dbReference type="ARBA" id="ARBA00022958"/>
    </source>
</evidence>
<name>A0A4P7VRC7_9BACT</name>
<evidence type="ECO:0000256" key="10">
    <source>
        <dbReference type="ARBA" id="ARBA00022777"/>
    </source>
</evidence>
<evidence type="ECO:0000313" key="18">
    <source>
        <dbReference type="Proteomes" id="UP000297031"/>
    </source>
</evidence>
<dbReference type="GO" id="GO:0005737">
    <property type="term" value="C:cytoplasm"/>
    <property type="evidence" value="ECO:0007669"/>
    <property type="project" value="UniProtKB-SubCell"/>
</dbReference>
<keyword evidence="11 16" id="KW-0067">ATP-binding</keyword>
<dbReference type="Pfam" id="PF03309">
    <property type="entry name" value="Pan_kinase"/>
    <property type="match status" value="1"/>
</dbReference>
<dbReference type="InterPro" id="IPR004619">
    <property type="entry name" value="Type_III_PanK"/>
</dbReference>
<dbReference type="AlphaFoldDB" id="A0A4P7VRC7"/>
<dbReference type="Gene3D" id="3.30.420.40">
    <property type="match status" value="1"/>
</dbReference>
<evidence type="ECO:0000256" key="5">
    <source>
        <dbReference type="ARBA" id="ARBA00011738"/>
    </source>
</evidence>
<organism evidence="17 18">
    <name type="scientific">Muribaculum gordoncarteri</name>
    <dbReference type="NCBI Taxonomy" id="2530390"/>
    <lineage>
        <taxon>Bacteria</taxon>
        <taxon>Pseudomonadati</taxon>
        <taxon>Bacteroidota</taxon>
        <taxon>Bacteroidia</taxon>
        <taxon>Bacteroidales</taxon>
        <taxon>Muribaculaceae</taxon>
        <taxon>Muribaculum</taxon>
    </lineage>
</organism>
<keyword evidence="16" id="KW-0479">Metal-binding</keyword>
<keyword evidence="18" id="KW-1185">Reference proteome</keyword>
<comment type="subcellular location">
    <subcellularLocation>
        <location evidence="3 16">Cytoplasm</location>
    </subcellularLocation>
</comment>
<comment type="similarity">
    <text evidence="14 16">Belongs to the type III pantothenate kinase family.</text>
</comment>
<evidence type="ECO:0000256" key="7">
    <source>
        <dbReference type="ARBA" id="ARBA00022490"/>
    </source>
</evidence>